<dbReference type="OrthoDB" id="9799173at2"/>
<comment type="caution">
    <text evidence="2">The sequence shown here is derived from an EMBL/GenBank/DDBJ whole genome shotgun (WGS) entry which is preliminary data.</text>
</comment>
<evidence type="ECO:0000313" key="3">
    <source>
        <dbReference type="Proteomes" id="UP000267017"/>
    </source>
</evidence>
<evidence type="ECO:0000313" key="2">
    <source>
        <dbReference type="EMBL" id="RRJ62386.1"/>
    </source>
</evidence>
<organism evidence="2 3">
    <name type="scientific">Paenibacillus oralis</name>
    <dbReference type="NCBI Taxonomy" id="2490856"/>
    <lineage>
        <taxon>Bacteria</taxon>
        <taxon>Bacillati</taxon>
        <taxon>Bacillota</taxon>
        <taxon>Bacilli</taxon>
        <taxon>Bacillales</taxon>
        <taxon>Paenibacillaceae</taxon>
        <taxon>Paenibacillus</taxon>
    </lineage>
</organism>
<dbReference type="AlphaFoldDB" id="A0A3P3TXF1"/>
<dbReference type="Pfam" id="PF13274">
    <property type="entry name" value="SocA_Panacea"/>
    <property type="match status" value="1"/>
</dbReference>
<dbReference type="InterPro" id="IPR025272">
    <property type="entry name" value="SocA_Panacea"/>
</dbReference>
<feature type="domain" description="Antitoxin SocA-like Panacea" evidence="1">
    <location>
        <begin position="34"/>
        <end position="114"/>
    </location>
</feature>
<dbReference type="Proteomes" id="UP000267017">
    <property type="component" value="Unassembled WGS sequence"/>
</dbReference>
<keyword evidence="3" id="KW-1185">Reference proteome</keyword>
<protein>
    <submittedName>
        <fullName evidence="2">DUF4065 domain-containing protein</fullName>
    </submittedName>
</protein>
<dbReference type="EMBL" id="RRCN01000001">
    <property type="protein sequence ID" value="RRJ62386.1"/>
    <property type="molecule type" value="Genomic_DNA"/>
</dbReference>
<reference evidence="2 3" key="1">
    <citation type="submission" date="2018-11" db="EMBL/GenBank/DDBJ databases">
        <title>Genome sequencing of Paenibacillus sp. KCOM 3021 (= ChDC PVNT-B20).</title>
        <authorList>
            <person name="Kook J.-K."/>
            <person name="Park S.-N."/>
            <person name="Lim Y.K."/>
        </authorList>
    </citation>
    <scope>NUCLEOTIDE SEQUENCE [LARGE SCALE GENOMIC DNA]</scope>
    <source>
        <strain evidence="2 3">KCOM 3021</strain>
    </source>
</reference>
<name>A0A3P3TXF1_9BACL</name>
<accession>A0A3P3TXF1</accession>
<dbReference type="RefSeq" id="WP_128630273.1">
    <property type="nucleotide sequence ID" value="NZ_RRCN01000001.1"/>
</dbReference>
<gene>
    <name evidence="2" type="ORF">EHV15_05045</name>
</gene>
<proteinExistence type="predicted"/>
<evidence type="ECO:0000259" key="1">
    <source>
        <dbReference type="Pfam" id="PF13274"/>
    </source>
</evidence>
<sequence>MPRDILEIAAAVKGLYLSIFKMTEIENDLTEMKLHKLLYFCQKRHYENFGEWLFADDFEGWVHGPVNKKVRNNFYLLDEQVTLTDEEEYTIREVLHEYGPLSAWTLREMSHADECYKISRAGLSAHDQGNTIILKENMILDMRKNDEDSVLQ</sequence>